<name>A0A1D9GLN3_9GAMM</name>
<reference evidence="7 8" key="1">
    <citation type="submission" date="2016-10" db="EMBL/GenBank/DDBJ databases">
        <title>Marinobacter salinus sp. nov., a moderately halophilic bacterium isolated from a tidal flat environment.</title>
        <authorList>
            <person name="Park S.-J."/>
        </authorList>
    </citation>
    <scope>NUCLEOTIDE SEQUENCE [LARGE SCALE GENOMIC DNA]</scope>
    <source>
        <strain evidence="7 8">Hb8</strain>
    </source>
</reference>
<keyword evidence="3 5" id="KW-1133">Transmembrane helix</keyword>
<dbReference type="Proteomes" id="UP000177445">
    <property type="component" value="Chromosome"/>
</dbReference>
<dbReference type="STRING" id="1874317.BKP64_10430"/>
<evidence type="ECO:0000256" key="1">
    <source>
        <dbReference type="ARBA" id="ARBA00004141"/>
    </source>
</evidence>
<comment type="subcellular location">
    <subcellularLocation>
        <location evidence="1">Membrane</location>
        <topology evidence="1">Multi-pass membrane protein</topology>
    </subcellularLocation>
</comment>
<feature type="transmembrane region" description="Helical" evidence="5">
    <location>
        <begin position="135"/>
        <end position="153"/>
    </location>
</feature>
<keyword evidence="4 5" id="KW-0472">Membrane</keyword>
<evidence type="ECO:0000256" key="5">
    <source>
        <dbReference type="SAM" id="Phobius"/>
    </source>
</evidence>
<gene>
    <name evidence="7" type="ORF">BKP64_10430</name>
</gene>
<feature type="transmembrane region" description="Helical" evidence="5">
    <location>
        <begin position="165"/>
        <end position="190"/>
    </location>
</feature>
<evidence type="ECO:0000256" key="3">
    <source>
        <dbReference type="ARBA" id="ARBA00022989"/>
    </source>
</evidence>
<evidence type="ECO:0000313" key="7">
    <source>
        <dbReference type="EMBL" id="AOY88548.1"/>
    </source>
</evidence>
<evidence type="ECO:0000256" key="4">
    <source>
        <dbReference type="ARBA" id="ARBA00023136"/>
    </source>
</evidence>
<organism evidence="7 8">
    <name type="scientific">Marinobacter salinus</name>
    <dbReference type="NCBI Taxonomy" id="1874317"/>
    <lineage>
        <taxon>Bacteria</taxon>
        <taxon>Pseudomonadati</taxon>
        <taxon>Pseudomonadota</taxon>
        <taxon>Gammaproteobacteria</taxon>
        <taxon>Pseudomonadales</taxon>
        <taxon>Marinobacteraceae</taxon>
        <taxon>Marinobacter</taxon>
    </lineage>
</organism>
<keyword evidence="8" id="KW-1185">Reference proteome</keyword>
<evidence type="ECO:0000256" key="2">
    <source>
        <dbReference type="ARBA" id="ARBA00022692"/>
    </source>
</evidence>
<dbReference type="KEGG" id="msq:BKP64_10430"/>
<accession>A0A1D9GLN3</accession>
<protein>
    <recommendedName>
        <fullName evidence="6">Yip1 domain-containing protein</fullName>
    </recommendedName>
</protein>
<dbReference type="Pfam" id="PF04893">
    <property type="entry name" value="Yip1"/>
    <property type="match status" value="1"/>
</dbReference>
<feature type="domain" description="Yip1" evidence="6">
    <location>
        <begin position="7"/>
        <end position="182"/>
    </location>
</feature>
<feature type="transmembrane region" description="Helical" evidence="5">
    <location>
        <begin position="108"/>
        <end position="129"/>
    </location>
</feature>
<dbReference type="EMBL" id="CP017715">
    <property type="protein sequence ID" value="AOY88548.1"/>
    <property type="molecule type" value="Genomic_DNA"/>
</dbReference>
<evidence type="ECO:0000313" key="8">
    <source>
        <dbReference type="Proteomes" id="UP000177445"/>
    </source>
</evidence>
<dbReference type="RefSeq" id="WP_070969478.1">
    <property type="nucleotide sequence ID" value="NZ_CP017715.1"/>
</dbReference>
<keyword evidence="2 5" id="KW-0812">Transmembrane</keyword>
<sequence>MSLTHSFGLLAHPDQEWEAIRRESESVTKLYLGHILLLALIPAAAGFFGTSQVGWQIGDGQITKLSTGSALQLSTLFYAAMLVGIFILGKFIDFFAATYDAVERTPRGVALAAYTATPIFLIGVIAVYPNIWVNMLAGLAAVAYAVYLLYEGLPILMKIPEERGFMFASAVLTVGLVMFVALLAMSVVIWSMGVGPVYVS</sequence>
<feature type="transmembrane region" description="Helical" evidence="5">
    <location>
        <begin position="30"/>
        <end position="55"/>
    </location>
</feature>
<dbReference type="OrthoDB" id="9808452at2"/>
<feature type="transmembrane region" description="Helical" evidence="5">
    <location>
        <begin position="75"/>
        <end position="96"/>
    </location>
</feature>
<dbReference type="GO" id="GO:0016020">
    <property type="term" value="C:membrane"/>
    <property type="evidence" value="ECO:0007669"/>
    <property type="project" value="UniProtKB-SubCell"/>
</dbReference>
<evidence type="ECO:0000259" key="6">
    <source>
        <dbReference type="Pfam" id="PF04893"/>
    </source>
</evidence>
<proteinExistence type="predicted"/>
<dbReference type="InterPro" id="IPR006977">
    <property type="entry name" value="Yip1_dom"/>
</dbReference>
<dbReference type="AlphaFoldDB" id="A0A1D9GLN3"/>